<gene>
    <name evidence="1" type="ORF">METZ01_LOCUS418020</name>
</gene>
<accession>A0A382X1Q9</accession>
<dbReference type="AlphaFoldDB" id="A0A382X1Q9"/>
<protein>
    <recommendedName>
        <fullName evidence="2">NAD-dependent epimerase/dehydratase domain-containing protein</fullName>
    </recommendedName>
</protein>
<evidence type="ECO:0008006" key="2">
    <source>
        <dbReference type="Google" id="ProtNLM"/>
    </source>
</evidence>
<feature type="non-terminal residue" evidence="1">
    <location>
        <position position="66"/>
    </location>
</feature>
<evidence type="ECO:0000313" key="1">
    <source>
        <dbReference type="EMBL" id="SVD65166.1"/>
    </source>
</evidence>
<name>A0A382X1Q9_9ZZZZ</name>
<sequence length="66" mass="7230">MKNKLSFILGGSGLIGRSVSLEFVRAGSDICIIDNNKKSSMKLLEELKEINPNSSFAYLDCSNMDS</sequence>
<reference evidence="1" key="1">
    <citation type="submission" date="2018-05" db="EMBL/GenBank/DDBJ databases">
        <authorList>
            <person name="Lanie J.A."/>
            <person name="Ng W.-L."/>
            <person name="Kazmierczak K.M."/>
            <person name="Andrzejewski T.M."/>
            <person name="Davidsen T.M."/>
            <person name="Wayne K.J."/>
            <person name="Tettelin H."/>
            <person name="Glass J.I."/>
            <person name="Rusch D."/>
            <person name="Podicherti R."/>
            <person name="Tsui H.-C.T."/>
            <person name="Winkler M.E."/>
        </authorList>
    </citation>
    <scope>NUCLEOTIDE SEQUENCE</scope>
</reference>
<dbReference type="Gene3D" id="3.40.50.720">
    <property type="entry name" value="NAD(P)-binding Rossmann-like Domain"/>
    <property type="match status" value="1"/>
</dbReference>
<dbReference type="InterPro" id="IPR036291">
    <property type="entry name" value="NAD(P)-bd_dom_sf"/>
</dbReference>
<organism evidence="1">
    <name type="scientific">marine metagenome</name>
    <dbReference type="NCBI Taxonomy" id="408172"/>
    <lineage>
        <taxon>unclassified sequences</taxon>
        <taxon>metagenomes</taxon>
        <taxon>ecological metagenomes</taxon>
    </lineage>
</organism>
<dbReference type="EMBL" id="UINC01164355">
    <property type="protein sequence ID" value="SVD65166.1"/>
    <property type="molecule type" value="Genomic_DNA"/>
</dbReference>
<dbReference type="SUPFAM" id="SSF51735">
    <property type="entry name" value="NAD(P)-binding Rossmann-fold domains"/>
    <property type="match status" value="1"/>
</dbReference>
<proteinExistence type="predicted"/>